<dbReference type="RefSeq" id="WP_087000854.1">
    <property type="nucleotide sequence ID" value="NZ_FUHW01000048.1"/>
</dbReference>
<evidence type="ECO:0000313" key="2">
    <source>
        <dbReference type="Proteomes" id="UP000195913"/>
    </source>
</evidence>
<reference evidence="1 2" key="1">
    <citation type="submission" date="2017-02" db="EMBL/GenBank/DDBJ databases">
        <authorList>
            <person name="Peterson S.W."/>
        </authorList>
    </citation>
    <scope>NUCLEOTIDE SEQUENCE [LARGE SCALE GENOMIC DNA]</scope>
    <source>
        <strain evidence="1 2">B Ar 00.02</strain>
    </source>
</reference>
<dbReference type="EMBL" id="FUHW01000048">
    <property type="protein sequence ID" value="SJM72134.1"/>
    <property type="molecule type" value="Genomic_DNA"/>
</dbReference>
<keyword evidence="2" id="KW-1185">Reference proteome</keyword>
<dbReference type="Gene3D" id="1.10.287.1060">
    <property type="entry name" value="ESAT-6-like"/>
    <property type="match status" value="1"/>
</dbReference>
<organism evidence="1 2">
    <name type="scientific">Arthrobacter rhombi</name>
    <dbReference type="NCBI Taxonomy" id="71253"/>
    <lineage>
        <taxon>Bacteria</taxon>
        <taxon>Bacillati</taxon>
        <taxon>Actinomycetota</taxon>
        <taxon>Actinomycetes</taxon>
        <taxon>Micrococcales</taxon>
        <taxon>Micrococcaceae</taxon>
        <taxon>Arthrobacter</taxon>
    </lineage>
</organism>
<sequence length="98" mass="10785">MADDLIQFDSDAASRAEGDIIRIAGRIESIIGDRESQTKFVKDNWEDSNSGDAYSSVEKDWIDAANETLQLVHRARKLLGENSVTAKDASGKVQGIWS</sequence>
<dbReference type="Proteomes" id="UP000195913">
    <property type="component" value="Unassembled WGS sequence"/>
</dbReference>
<accession>A0A1R4GVK1</accession>
<proteinExistence type="predicted"/>
<dbReference type="SUPFAM" id="SSF140453">
    <property type="entry name" value="EsxAB dimer-like"/>
    <property type="match status" value="1"/>
</dbReference>
<evidence type="ECO:0000313" key="1">
    <source>
        <dbReference type="EMBL" id="SJM72134.1"/>
    </source>
</evidence>
<name>A0A1R4GVK1_9MICC</name>
<dbReference type="AlphaFoldDB" id="A0A1R4GVK1"/>
<protein>
    <recommendedName>
        <fullName evidence="3">ESAT-6-like protein</fullName>
    </recommendedName>
</protein>
<gene>
    <name evidence="1" type="ORF">FM101_14430</name>
</gene>
<evidence type="ECO:0008006" key="3">
    <source>
        <dbReference type="Google" id="ProtNLM"/>
    </source>
</evidence>
<dbReference type="InterPro" id="IPR036689">
    <property type="entry name" value="ESAT-6-like_sf"/>
</dbReference>